<evidence type="ECO:0000313" key="6">
    <source>
        <dbReference type="EMBL" id="ORX41305.1"/>
    </source>
</evidence>
<dbReference type="GeneID" id="33554895"/>
<dbReference type="Pfam" id="PF13302">
    <property type="entry name" value="Acetyltransf_3"/>
    <property type="match status" value="1"/>
</dbReference>
<dbReference type="GO" id="GO:0008080">
    <property type="term" value="F:N-acetyltransferase activity"/>
    <property type="evidence" value="ECO:0007669"/>
    <property type="project" value="InterPro"/>
</dbReference>
<dbReference type="FunCoup" id="A0A1Y1UVP4">
    <property type="interactions" value="221"/>
</dbReference>
<dbReference type="AlphaFoldDB" id="A0A1Y1UVP4"/>
<dbReference type="PANTHER" id="PTHR13256:SF16">
    <property type="entry name" value="ALPHA_BETA-TUBULIN-N-ACETYLTRANSFERASE 9"/>
    <property type="match status" value="1"/>
</dbReference>
<keyword evidence="3" id="KW-0012">Acyltransferase</keyword>
<dbReference type="InterPro" id="IPR000182">
    <property type="entry name" value="GNAT_dom"/>
</dbReference>
<dbReference type="RefSeq" id="XP_021874984.1">
    <property type="nucleotide sequence ID" value="XM_022013087.1"/>
</dbReference>
<accession>A0A1Y1UVP4</accession>
<dbReference type="PANTHER" id="PTHR13256">
    <property type="entry name" value="N-ACETYLTRANSFERASE 9"/>
    <property type="match status" value="1"/>
</dbReference>
<gene>
    <name evidence="6" type="ORF">BD324DRAFT_574785</name>
</gene>
<feature type="domain" description="N-acetyltransferase" evidence="5">
    <location>
        <begin position="37"/>
        <end position="185"/>
    </location>
</feature>
<dbReference type="InParanoid" id="A0A1Y1UVP4"/>
<dbReference type="OrthoDB" id="5043642at2759"/>
<organism evidence="6 7">
    <name type="scientific">Kockovaella imperatae</name>
    <dbReference type="NCBI Taxonomy" id="4999"/>
    <lineage>
        <taxon>Eukaryota</taxon>
        <taxon>Fungi</taxon>
        <taxon>Dikarya</taxon>
        <taxon>Basidiomycota</taxon>
        <taxon>Agaricomycotina</taxon>
        <taxon>Tremellomycetes</taxon>
        <taxon>Tremellales</taxon>
        <taxon>Cuniculitremaceae</taxon>
        <taxon>Kockovaella</taxon>
    </lineage>
</organism>
<keyword evidence="2" id="KW-0808">Transferase</keyword>
<name>A0A1Y1UVP4_9TREE</name>
<dbReference type="InterPro" id="IPR039135">
    <property type="entry name" value="NAT9-like"/>
</dbReference>
<evidence type="ECO:0000313" key="7">
    <source>
        <dbReference type="Proteomes" id="UP000193218"/>
    </source>
</evidence>
<dbReference type="InterPro" id="IPR016181">
    <property type="entry name" value="Acyl_CoA_acyltransferase"/>
</dbReference>
<evidence type="ECO:0000259" key="5">
    <source>
        <dbReference type="PROSITE" id="PS51186"/>
    </source>
</evidence>
<dbReference type="EMBL" id="NBSH01000001">
    <property type="protein sequence ID" value="ORX41305.1"/>
    <property type="molecule type" value="Genomic_DNA"/>
</dbReference>
<keyword evidence="7" id="KW-1185">Reference proteome</keyword>
<dbReference type="PROSITE" id="PS51186">
    <property type="entry name" value="GNAT"/>
    <property type="match status" value="1"/>
</dbReference>
<protein>
    <recommendedName>
        <fullName evidence="4">N-acetyltransferase 9-like protein</fullName>
    </recommendedName>
</protein>
<dbReference type="SUPFAM" id="SSF55729">
    <property type="entry name" value="Acyl-CoA N-acyltransferases (Nat)"/>
    <property type="match status" value="1"/>
</dbReference>
<evidence type="ECO:0000256" key="3">
    <source>
        <dbReference type="ARBA" id="ARBA00023315"/>
    </source>
</evidence>
<dbReference type="Gene3D" id="3.40.630.30">
    <property type="match status" value="1"/>
</dbReference>
<comment type="similarity">
    <text evidence="1">Belongs to the acetyltransferase family. GNAT subfamily.</text>
</comment>
<dbReference type="Proteomes" id="UP000193218">
    <property type="component" value="Unassembled WGS sequence"/>
</dbReference>
<evidence type="ECO:0000256" key="4">
    <source>
        <dbReference type="ARBA" id="ARBA00069551"/>
    </source>
</evidence>
<evidence type="ECO:0000256" key="1">
    <source>
        <dbReference type="ARBA" id="ARBA00009342"/>
    </source>
</evidence>
<comment type="caution">
    <text evidence="6">The sequence shown here is derived from an EMBL/GenBank/DDBJ whole genome shotgun (WGS) entry which is preliminary data.</text>
</comment>
<sequence length="215" mass="24606">MRVNENTVICGDKVVLVPYRREHVETYHEWMKSPELLELTASEPLSLEEEYEMQRKWHMDEDSTPSVIQQGSSSPKIILEPSELRQCSMVGDVNLFLPDGLGGDVECEIMIATKEDRRKGYAREALTLFLSYAISTLKIQPHQLIARIGMDNEPSIRLFESMGFGIEKRVEVFREVGLRWGHKPSQEGEETQSEVSDEKADWLADLEGMIGPYDE</sequence>
<evidence type="ECO:0000256" key="2">
    <source>
        <dbReference type="ARBA" id="ARBA00022679"/>
    </source>
</evidence>
<reference evidence="6 7" key="1">
    <citation type="submission" date="2017-03" db="EMBL/GenBank/DDBJ databases">
        <title>Widespread Adenine N6-methylation of Active Genes in Fungi.</title>
        <authorList>
            <consortium name="DOE Joint Genome Institute"/>
            <person name="Mondo S.J."/>
            <person name="Dannebaum R.O."/>
            <person name="Kuo R.C."/>
            <person name="Louie K.B."/>
            <person name="Bewick A.J."/>
            <person name="Labutti K."/>
            <person name="Haridas S."/>
            <person name="Kuo A."/>
            <person name="Salamov A."/>
            <person name="Ahrendt S.R."/>
            <person name="Lau R."/>
            <person name="Bowen B.P."/>
            <person name="Lipzen A."/>
            <person name="Sullivan W."/>
            <person name="Andreopoulos W.B."/>
            <person name="Clum A."/>
            <person name="Lindquist E."/>
            <person name="Daum C."/>
            <person name="Northen T.R."/>
            <person name="Ramamoorthy G."/>
            <person name="Schmitz R.J."/>
            <person name="Gryganskyi A."/>
            <person name="Culley D."/>
            <person name="Magnuson J."/>
            <person name="James T.Y."/>
            <person name="O'Malley M.A."/>
            <person name="Stajich J.E."/>
            <person name="Spatafora J.W."/>
            <person name="Visel A."/>
            <person name="Grigoriev I.V."/>
        </authorList>
    </citation>
    <scope>NUCLEOTIDE SEQUENCE [LARGE SCALE GENOMIC DNA]</scope>
    <source>
        <strain evidence="6 7">NRRL Y-17943</strain>
    </source>
</reference>
<dbReference type="FunFam" id="3.40.630.30:FF:000248">
    <property type="entry name" value="N-acetyltransferase 9-like protein"/>
    <property type="match status" value="1"/>
</dbReference>
<proteinExistence type="inferred from homology"/>